<sequence>MRYKGEASLTSFIEEDPISKRKNTKRDYTLCCLCSKKFIHLVVMTHRALLAQLNSPCKLIISVSPST</sequence>
<evidence type="ECO:0000313" key="1">
    <source>
        <dbReference type="EMBL" id="VVB10590.1"/>
    </source>
</evidence>
<dbReference type="AlphaFoldDB" id="A0A565CAJ5"/>
<reference evidence="1" key="1">
    <citation type="submission" date="2019-07" db="EMBL/GenBank/DDBJ databases">
        <authorList>
            <person name="Dittberner H."/>
        </authorList>
    </citation>
    <scope>NUCLEOTIDE SEQUENCE [LARGE SCALE GENOMIC DNA]</scope>
</reference>
<dbReference type="EMBL" id="CABITT030000007">
    <property type="protein sequence ID" value="VVB10590.1"/>
    <property type="molecule type" value="Genomic_DNA"/>
</dbReference>
<proteinExistence type="predicted"/>
<evidence type="ECO:0000313" key="2">
    <source>
        <dbReference type="Proteomes" id="UP000489600"/>
    </source>
</evidence>
<dbReference type="Proteomes" id="UP000489600">
    <property type="component" value="Unassembled WGS sequence"/>
</dbReference>
<name>A0A565CAJ5_9BRAS</name>
<organism evidence="1 2">
    <name type="scientific">Arabis nemorensis</name>
    <dbReference type="NCBI Taxonomy" id="586526"/>
    <lineage>
        <taxon>Eukaryota</taxon>
        <taxon>Viridiplantae</taxon>
        <taxon>Streptophyta</taxon>
        <taxon>Embryophyta</taxon>
        <taxon>Tracheophyta</taxon>
        <taxon>Spermatophyta</taxon>
        <taxon>Magnoliopsida</taxon>
        <taxon>eudicotyledons</taxon>
        <taxon>Gunneridae</taxon>
        <taxon>Pentapetalae</taxon>
        <taxon>rosids</taxon>
        <taxon>malvids</taxon>
        <taxon>Brassicales</taxon>
        <taxon>Brassicaceae</taxon>
        <taxon>Arabideae</taxon>
        <taxon>Arabis</taxon>
    </lineage>
</organism>
<comment type="caution">
    <text evidence="1">The sequence shown here is derived from an EMBL/GenBank/DDBJ whole genome shotgun (WGS) entry which is preliminary data.</text>
</comment>
<protein>
    <submittedName>
        <fullName evidence="1">Uncharacterized protein</fullName>
    </submittedName>
</protein>
<gene>
    <name evidence="1" type="ORF">ANE_LOCUS21034</name>
</gene>
<keyword evidence="2" id="KW-1185">Reference proteome</keyword>
<accession>A0A565CAJ5</accession>